<organism evidence="2 3">
    <name type="scientific">Formimonas warabiya</name>
    <dbReference type="NCBI Taxonomy" id="1761012"/>
    <lineage>
        <taxon>Bacteria</taxon>
        <taxon>Bacillati</taxon>
        <taxon>Bacillota</taxon>
        <taxon>Clostridia</taxon>
        <taxon>Eubacteriales</taxon>
        <taxon>Peptococcaceae</taxon>
        <taxon>Candidatus Formimonas</taxon>
    </lineage>
</organism>
<dbReference type="PANTHER" id="PTHR33712">
    <property type="entry name" value="LIGHT-INDEPENDENT PROTOCHLOROPHYLLIDE REDUCTASE SUBUNIT B"/>
    <property type="match status" value="1"/>
</dbReference>
<dbReference type="Gene3D" id="3.40.50.1980">
    <property type="entry name" value="Nitrogenase molybdenum iron protein domain"/>
    <property type="match status" value="3"/>
</dbReference>
<dbReference type="SUPFAM" id="SSF53807">
    <property type="entry name" value="Helical backbone' metal receptor"/>
    <property type="match status" value="1"/>
</dbReference>
<dbReference type="KEGG" id="fwa:DCMF_27640"/>
<gene>
    <name evidence="2" type="ORF">DCMF_27640</name>
</gene>
<dbReference type="InterPro" id="IPR000510">
    <property type="entry name" value="Nase/OxRdtase_comp1"/>
</dbReference>
<evidence type="ECO:0000259" key="1">
    <source>
        <dbReference type="Pfam" id="PF00148"/>
    </source>
</evidence>
<keyword evidence="3" id="KW-1185">Reference proteome</keyword>
<dbReference type="AlphaFoldDB" id="A0A3G1L2S5"/>
<feature type="domain" description="Nitrogenase/oxidoreductase component 1" evidence="1">
    <location>
        <begin position="1"/>
        <end position="417"/>
    </location>
</feature>
<evidence type="ECO:0000313" key="3">
    <source>
        <dbReference type="Proteomes" id="UP000323521"/>
    </source>
</evidence>
<accession>A0A3G1L2S5</accession>
<sequence>MGIKRAIPIVHAGPGCSSKIFEALCYNSGFQGEGYAGGSAIPATNSSEKDIVFGGEEKLRSTIEGTLKVMAGDLFVVLTGCTAEIVGDDVAQVAAEYRRKGIPIVNAETGGFKGNNYKGHELVIQAIINQFIGEVRPEVKKGLVNVFSVLPFQDTYWRADLEEIKHLLEKIGLEANILFGYGSKGIEEWRNIPHAEFNLVLSPWVGLDTAKLLENKYGTPYLHYPVLPMGAVETSKFLETVGAFGAIDKKKIDEVIQKEEERFYEYLQGATDFLTESRNTLPHQFYTIADSTYALGVSRFLVNELGMVPGVQYVIDDPADSYIDLIQKEFHQISADFDTKVVLENDGGKIHELIRKKGHRAKETLILGSSWEKDLARDVKGFLIYLSVPITYQLVLNKTYVGYQGGLNLTEDVYSQVLEGNA</sequence>
<dbReference type="Pfam" id="PF00148">
    <property type="entry name" value="Oxidored_nitro"/>
    <property type="match status" value="1"/>
</dbReference>
<evidence type="ECO:0000313" key="2">
    <source>
        <dbReference type="EMBL" id="ATW28961.1"/>
    </source>
</evidence>
<dbReference type="PANTHER" id="PTHR33712:SF7">
    <property type="entry name" value="LIGHT-INDEPENDENT PROTOCHLOROPHYLLIDE REDUCTASE SUBUNIT B"/>
    <property type="match status" value="1"/>
</dbReference>
<dbReference type="Proteomes" id="UP000323521">
    <property type="component" value="Chromosome"/>
</dbReference>
<protein>
    <submittedName>
        <fullName evidence="2">Hydrogenase</fullName>
    </submittedName>
</protein>
<dbReference type="EMBL" id="CP017634">
    <property type="protein sequence ID" value="ATW28961.1"/>
    <property type="molecule type" value="Genomic_DNA"/>
</dbReference>
<proteinExistence type="predicted"/>
<name>A0A3G1L2S5_FORW1</name>
<dbReference type="InterPro" id="IPR050152">
    <property type="entry name" value="ChlB/BchB/BchZ"/>
</dbReference>
<dbReference type="GO" id="GO:0016491">
    <property type="term" value="F:oxidoreductase activity"/>
    <property type="evidence" value="ECO:0007669"/>
    <property type="project" value="InterPro"/>
</dbReference>
<reference evidence="2 3" key="1">
    <citation type="submission" date="2016-10" db="EMBL/GenBank/DDBJ databases">
        <title>Complete Genome Sequence of Peptococcaceae strain DCMF.</title>
        <authorList>
            <person name="Edwards R.J."/>
            <person name="Holland S.I."/>
            <person name="Deshpande N.P."/>
            <person name="Wong Y.K."/>
            <person name="Ertan H."/>
            <person name="Manefield M."/>
            <person name="Russell T.L."/>
            <person name="Lee M.J."/>
        </authorList>
    </citation>
    <scope>NUCLEOTIDE SEQUENCE [LARGE SCALE GENOMIC DNA]</scope>
    <source>
        <strain evidence="2 3">DCMF</strain>
    </source>
</reference>